<comment type="caution">
    <text evidence="1">The sequence shown here is derived from an EMBL/GenBank/DDBJ whole genome shotgun (WGS) entry which is preliminary data.</text>
</comment>
<dbReference type="RefSeq" id="WP_249658138.1">
    <property type="nucleotide sequence ID" value="NZ_JAMFMA010000003.1"/>
</dbReference>
<organism evidence="1 2">
    <name type="scientific">Flagellimonas spongiicola</name>
    <dbReference type="NCBI Taxonomy" id="2942208"/>
    <lineage>
        <taxon>Bacteria</taxon>
        <taxon>Pseudomonadati</taxon>
        <taxon>Bacteroidota</taxon>
        <taxon>Flavobacteriia</taxon>
        <taxon>Flavobacteriales</taxon>
        <taxon>Flavobacteriaceae</taxon>
        <taxon>Flagellimonas</taxon>
    </lineage>
</organism>
<name>A0ABT0PWT9_9FLAO</name>
<keyword evidence="2" id="KW-1185">Reference proteome</keyword>
<proteinExistence type="predicted"/>
<evidence type="ECO:0000313" key="2">
    <source>
        <dbReference type="Proteomes" id="UP001203607"/>
    </source>
</evidence>
<sequence length="151" mass="17668">MATFLIQNVVFHSGMTKEHRIILNAIEEALNRDPELRFGQALFNLSINQFVNPDNPAEADYKMRDIHGDKDSDIIARIRRQQEWRELQQKIMSALEKPDLNGIGGMTVNERLYVSGLMDDFDKYKKSNKRFAQFILERLKVDRDSIEKILK</sequence>
<accession>A0ABT0PWT9</accession>
<reference evidence="1 2" key="1">
    <citation type="submission" date="2022-05" db="EMBL/GenBank/DDBJ databases">
        <authorList>
            <person name="Park J.-S."/>
        </authorList>
    </citation>
    <scope>NUCLEOTIDE SEQUENCE [LARGE SCALE GENOMIC DNA]</scope>
    <source>
        <strain evidence="1 2">2012CJ35-5</strain>
    </source>
</reference>
<protein>
    <submittedName>
        <fullName evidence="1">Uncharacterized protein</fullName>
    </submittedName>
</protein>
<dbReference type="Proteomes" id="UP001203607">
    <property type="component" value="Unassembled WGS sequence"/>
</dbReference>
<dbReference type="EMBL" id="JAMFMA010000003">
    <property type="protein sequence ID" value="MCL6274948.1"/>
    <property type="molecule type" value="Genomic_DNA"/>
</dbReference>
<evidence type="ECO:0000313" key="1">
    <source>
        <dbReference type="EMBL" id="MCL6274948.1"/>
    </source>
</evidence>
<gene>
    <name evidence="1" type="ORF">M3P19_13080</name>
</gene>